<evidence type="ECO:0000256" key="1">
    <source>
        <dbReference type="SAM" id="SignalP"/>
    </source>
</evidence>
<gene>
    <name evidence="3" type="ORF">FLJC2902T_12860</name>
</gene>
<protein>
    <recommendedName>
        <fullName evidence="2">Lipocalin-like domain-containing protein</fullName>
    </recommendedName>
</protein>
<feature type="chain" id="PRO_5004752847" description="Lipocalin-like domain-containing protein" evidence="1">
    <location>
        <begin position="22"/>
        <end position="170"/>
    </location>
</feature>
<evidence type="ECO:0000313" key="4">
    <source>
        <dbReference type="Proteomes" id="UP000018004"/>
    </source>
</evidence>
<feature type="domain" description="Lipocalin-like" evidence="2">
    <location>
        <begin position="33"/>
        <end position="139"/>
    </location>
</feature>
<keyword evidence="1" id="KW-0732">Signal</keyword>
<dbReference type="OrthoDB" id="1376397at2"/>
<dbReference type="PATRIC" id="fig|1341181.4.peg.1267"/>
<dbReference type="eggNOG" id="ENOG503385F">
    <property type="taxonomic scope" value="Bacteria"/>
</dbReference>
<dbReference type="InterPro" id="IPR024311">
    <property type="entry name" value="Lipocalin-like"/>
</dbReference>
<dbReference type="EMBL" id="AVGG01000005">
    <property type="protein sequence ID" value="ESU28695.1"/>
    <property type="molecule type" value="Genomic_DNA"/>
</dbReference>
<proteinExistence type="predicted"/>
<evidence type="ECO:0000313" key="3">
    <source>
        <dbReference type="EMBL" id="ESU28695.1"/>
    </source>
</evidence>
<feature type="signal peptide" evidence="1">
    <location>
        <begin position="1"/>
        <end position="21"/>
    </location>
</feature>
<dbReference type="Pfam" id="PF13648">
    <property type="entry name" value="Lipocalin_4"/>
    <property type="match status" value="1"/>
</dbReference>
<sequence>MKNKFLLLVACLGVLSSCNNDDNGGNNSTTNPVGTYKLTAFNISEAQDLNGDGTPSVNQMSETACLNESYMTLNADNTFTYDDKGIEIIMNGESESIGCYEDGDVTGTWSVSGTTLTLTYSFDGDVYNDVYAVSGSTITLTVPDGEAIGTTEQGAPVYVTTDINAVYTKQ</sequence>
<name>V6SWB8_9FLAO</name>
<dbReference type="STRING" id="1341181.FLJC2902T_12860"/>
<organism evidence="3 4">
    <name type="scientific">Flavobacterium limnosediminis JC2902</name>
    <dbReference type="NCBI Taxonomy" id="1341181"/>
    <lineage>
        <taxon>Bacteria</taxon>
        <taxon>Pseudomonadati</taxon>
        <taxon>Bacteroidota</taxon>
        <taxon>Flavobacteriia</taxon>
        <taxon>Flavobacteriales</taxon>
        <taxon>Flavobacteriaceae</taxon>
        <taxon>Flavobacterium</taxon>
    </lineage>
</organism>
<dbReference type="Proteomes" id="UP000018004">
    <property type="component" value="Unassembled WGS sequence"/>
</dbReference>
<accession>V6SWB8</accession>
<dbReference type="AlphaFoldDB" id="V6SWB8"/>
<reference evidence="3 4" key="1">
    <citation type="submission" date="2013-08" db="EMBL/GenBank/DDBJ databases">
        <title>Flavobacterium limnosediminis JC2902 genome sequencing.</title>
        <authorList>
            <person name="Lee K."/>
            <person name="Yi H."/>
            <person name="Park S."/>
            <person name="Chun J."/>
        </authorList>
    </citation>
    <scope>NUCLEOTIDE SEQUENCE [LARGE SCALE GENOMIC DNA]</scope>
    <source>
        <strain evidence="3 4">JC2902</strain>
    </source>
</reference>
<dbReference type="RefSeq" id="WP_023578931.1">
    <property type="nucleotide sequence ID" value="NZ_AVGG01000005.1"/>
</dbReference>
<keyword evidence="4" id="KW-1185">Reference proteome</keyword>
<comment type="caution">
    <text evidence="3">The sequence shown here is derived from an EMBL/GenBank/DDBJ whole genome shotgun (WGS) entry which is preliminary data.</text>
</comment>
<dbReference type="PROSITE" id="PS51257">
    <property type="entry name" value="PROKAR_LIPOPROTEIN"/>
    <property type="match status" value="1"/>
</dbReference>
<evidence type="ECO:0000259" key="2">
    <source>
        <dbReference type="Pfam" id="PF13648"/>
    </source>
</evidence>